<dbReference type="AlphaFoldDB" id="A0A6J6CCM1"/>
<feature type="transmembrane region" description="Helical" evidence="6">
    <location>
        <begin position="44"/>
        <end position="62"/>
    </location>
</feature>
<evidence type="ECO:0000256" key="1">
    <source>
        <dbReference type="ARBA" id="ARBA00022475"/>
    </source>
</evidence>
<name>A0A6J6CCM1_9ZZZZ</name>
<evidence type="ECO:0000313" key="7">
    <source>
        <dbReference type="EMBL" id="CAB4549076.1"/>
    </source>
</evidence>
<keyword evidence="2 6" id="KW-0812">Transmembrane</keyword>
<keyword evidence="3 6" id="KW-1133">Transmembrane helix</keyword>
<evidence type="ECO:0000256" key="3">
    <source>
        <dbReference type="ARBA" id="ARBA00022989"/>
    </source>
</evidence>
<keyword evidence="1" id="KW-1003">Cell membrane</keyword>
<dbReference type="Pfam" id="PF06781">
    <property type="entry name" value="CrgA"/>
    <property type="match status" value="1"/>
</dbReference>
<dbReference type="InterPro" id="IPR009619">
    <property type="entry name" value="CrgA"/>
</dbReference>
<reference evidence="7" key="1">
    <citation type="submission" date="2020-05" db="EMBL/GenBank/DDBJ databases">
        <authorList>
            <person name="Chiriac C."/>
            <person name="Salcher M."/>
            <person name="Ghai R."/>
            <person name="Kavagutti S V."/>
        </authorList>
    </citation>
    <scope>NUCLEOTIDE SEQUENCE</scope>
</reference>
<evidence type="ECO:0000256" key="5">
    <source>
        <dbReference type="SAM" id="MobiDB-lite"/>
    </source>
</evidence>
<proteinExistence type="inferred from homology"/>
<organism evidence="7">
    <name type="scientific">freshwater metagenome</name>
    <dbReference type="NCBI Taxonomy" id="449393"/>
    <lineage>
        <taxon>unclassified sequences</taxon>
        <taxon>metagenomes</taxon>
        <taxon>ecological metagenomes</taxon>
    </lineage>
</organism>
<keyword evidence="4 6" id="KW-0472">Membrane</keyword>
<evidence type="ECO:0000256" key="2">
    <source>
        <dbReference type="ARBA" id="ARBA00022692"/>
    </source>
</evidence>
<accession>A0A6J6CCM1</accession>
<feature type="transmembrane region" description="Helical" evidence="6">
    <location>
        <begin position="82"/>
        <end position="99"/>
    </location>
</feature>
<evidence type="ECO:0000256" key="6">
    <source>
        <dbReference type="SAM" id="Phobius"/>
    </source>
</evidence>
<sequence length="100" mass="11225">MGSERGFWGNKLLPMSESRADKKSSKPAKPVVDGEEANPTWYKVTMFGFMVLGLLWILIFYISSARYPLGSATPIDLSNWNILIGFGIAMIGFSMTTRWK</sequence>
<feature type="region of interest" description="Disordered" evidence="5">
    <location>
        <begin position="1"/>
        <end position="34"/>
    </location>
</feature>
<evidence type="ECO:0000256" key="4">
    <source>
        <dbReference type="ARBA" id="ARBA00023136"/>
    </source>
</evidence>
<dbReference type="EMBL" id="CAEZST010000015">
    <property type="protein sequence ID" value="CAB4549076.1"/>
    <property type="molecule type" value="Genomic_DNA"/>
</dbReference>
<gene>
    <name evidence="7" type="ORF">UFOPK1503_00898</name>
</gene>
<dbReference type="HAMAP" id="MF_00631">
    <property type="entry name" value="CrgA"/>
    <property type="match status" value="1"/>
</dbReference>
<protein>
    <submittedName>
        <fullName evidence="7">Unannotated protein</fullName>
    </submittedName>
</protein>